<dbReference type="OrthoDB" id="122135at2"/>
<dbReference type="PANTHER" id="PTHR39515">
    <property type="entry name" value="CONSERVED PROTEIN"/>
    <property type="match status" value="1"/>
</dbReference>
<evidence type="ECO:0000256" key="3">
    <source>
        <dbReference type="ARBA" id="ARBA00023163"/>
    </source>
</evidence>
<feature type="domain" description="HTH marR-type" evidence="4">
    <location>
        <begin position="1"/>
        <end position="141"/>
    </location>
</feature>
<dbReference type="AlphaFoldDB" id="A0A318LV49"/>
<evidence type="ECO:0000256" key="1">
    <source>
        <dbReference type="ARBA" id="ARBA00023015"/>
    </source>
</evidence>
<keyword evidence="2" id="KW-0238">DNA-binding</keyword>
<keyword evidence="3" id="KW-0804">Transcription</keyword>
<dbReference type="Proteomes" id="UP000247892">
    <property type="component" value="Unassembled WGS sequence"/>
</dbReference>
<dbReference type="InterPro" id="IPR000835">
    <property type="entry name" value="HTH_MarR-typ"/>
</dbReference>
<dbReference type="SMART" id="SM00347">
    <property type="entry name" value="HTH_MARR"/>
    <property type="match status" value="1"/>
</dbReference>
<comment type="caution">
    <text evidence="5">The sequence shown here is derived from an EMBL/GenBank/DDBJ whole genome shotgun (WGS) entry which is preliminary data.</text>
</comment>
<keyword evidence="6" id="KW-1185">Reference proteome</keyword>
<evidence type="ECO:0000313" key="5">
    <source>
        <dbReference type="EMBL" id="PXY38387.1"/>
    </source>
</evidence>
<dbReference type="InterPro" id="IPR036390">
    <property type="entry name" value="WH_DNA-bd_sf"/>
</dbReference>
<reference evidence="5 6" key="1">
    <citation type="submission" date="2016-07" db="EMBL/GenBank/DDBJ databases">
        <title>Draft genome sequence of Prauserella sp. YIM 121212, isolated from alkaline soil.</title>
        <authorList>
            <person name="Ruckert C."/>
            <person name="Albersmeier A."/>
            <person name="Jiang C.-L."/>
            <person name="Jiang Y."/>
            <person name="Kalinowski J."/>
            <person name="Schneider O."/>
            <person name="Winkler A."/>
            <person name="Zotchev S.B."/>
        </authorList>
    </citation>
    <scope>NUCLEOTIDE SEQUENCE [LARGE SCALE GENOMIC DNA]</scope>
    <source>
        <strain evidence="5 6">YIM 121212</strain>
    </source>
</reference>
<protein>
    <submittedName>
        <fullName evidence="5">MarR family transcriptional regulator</fullName>
    </submittedName>
</protein>
<dbReference type="PROSITE" id="PS01117">
    <property type="entry name" value="HTH_MARR_1"/>
    <property type="match status" value="1"/>
</dbReference>
<evidence type="ECO:0000256" key="2">
    <source>
        <dbReference type="ARBA" id="ARBA00023125"/>
    </source>
</evidence>
<proteinExistence type="predicted"/>
<name>A0A318LV49_9PSEU</name>
<gene>
    <name evidence="5" type="ORF">BA062_01110</name>
</gene>
<dbReference type="Gene3D" id="1.10.10.10">
    <property type="entry name" value="Winged helix-like DNA-binding domain superfamily/Winged helix DNA-binding domain"/>
    <property type="match status" value="1"/>
</dbReference>
<accession>A0A318LV49</accession>
<dbReference type="InterPro" id="IPR036388">
    <property type="entry name" value="WH-like_DNA-bd_sf"/>
</dbReference>
<dbReference type="Pfam" id="PF01047">
    <property type="entry name" value="MarR"/>
    <property type="match status" value="1"/>
</dbReference>
<dbReference type="InterPro" id="IPR052526">
    <property type="entry name" value="HTH-type_Bedaq_tolerance"/>
</dbReference>
<evidence type="ECO:0000313" key="6">
    <source>
        <dbReference type="Proteomes" id="UP000247892"/>
    </source>
</evidence>
<dbReference type="PROSITE" id="PS50995">
    <property type="entry name" value="HTH_MARR_2"/>
    <property type="match status" value="1"/>
</dbReference>
<dbReference type="SUPFAM" id="SSF46785">
    <property type="entry name" value="Winged helix' DNA-binding domain"/>
    <property type="match status" value="1"/>
</dbReference>
<organism evidence="5 6">
    <name type="scientific">Prauserella flavalba</name>
    <dbReference type="NCBI Taxonomy" id="1477506"/>
    <lineage>
        <taxon>Bacteria</taxon>
        <taxon>Bacillati</taxon>
        <taxon>Actinomycetota</taxon>
        <taxon>Actinomycetes</taxon>
        <taxon>Pseudonocardiales</taxon>
        <taxon>Pseudonocardiaceae</taxon>
        <taxon>Prauserella</taxon>
    </lineage>
</organism>
<dbReference type="GO" id="GO:0003700">
    <property type="term" value="F:DNA-binding transcription factor activity"/>
    <property type="evidence" value="ECO:0007669"/>
    <property type="project" value="InterPro"/>
</dbReference>
<dbReference type="GO" id="GO:0003677">
    <property type="term" value="F:DNA binding"/>
    <property type="evidence" value="ECO:0007669"/>
    <property type="project" value="UniProtKB-KW"/>
</dbReference>
<dbReference type="EMBL" id="MASU01000001">
    <property type="protein sequence ID" value="PXY38387.1"/>
    <property type="molecule type" value="Genomic_DNA"/>
</dbReference>
<keyword evidence="1" id="KW-0805">Transcription regulation</keyword>
<dbReference type="PANTHER" id="PTHR39515:SF2">
    <property type="entry name" value="HTH-TYPE TRANSCRIPTIONAL REGULATOR RV0880"/>
    <property type="match status" value="1"/>
</dbReference>
<sequence length="164" mass="18462">MNPSDEVCVDLMRQIRTSSQLHQAWVMQLWQTGDGPHPAAVMLLSEIDRHGELRLSELAKLRMVDISVVSRQIGQLASFGLVERRPSPEDGRVTLVTVSDKGHQHLERWRQLHVDFVRNALADWDEAELEDLAGRLRAVNDDLRAMVGAQAPNQERPATRGKTG</sequence>
<dbReference type="InterPro" id="IPR023187">
    <property type="entry name" value="Tscrpt_reg_MarR-type_CS"/>
</dbReference>
<evidence type="ECO:0000259" key="4">
    <source>
        <dbReference type="PROSITE" id="PS50995"/>
    </source>
</evidence>
<dbReference type="RefSeq" id="WP_110334119.1">
    <property type="nucleotide sequence ID" value="NZ_JBHVKT010000002.1"/>
</dbReference>